<evidence type="ECO:0008006" key="5">
    <source>
        <dbReference type="Google" id="ProtNLM"/>
    </source>
</evidence>
<dbReference type="InterPro" id="IPR021373">
    <property type="entry name" value="DUF2993"/>
</dbReference>
<evidence type="ECO:0000313" key="2">
    <source>
        <dbReference type="EMBL" id="VEH05156.1"/>
    </source>
</evidence>
<accession>A0A0F6TCM7</accession>
<name>A0A0F6TCM7_9CORY</name>
<reference evidence="1 3" key="1">
    <citation type="journal article" date="2015" name="Genome Announc.">
        <title>Complete Genome Sequence of Corynebacterium kutscheri DSM 20755, a Corynebacterial Type Strain with Remarkably Low G+C Content of Chromosomal DNA.</title>
        <authorList>
            <person name="Ruckert C."/>
            <person name="Albersmeier A."/>
            <person name="Winkler A."/>
            <person name="Tauch A."/>
        </authorList>
    </citation>
    <scope>NUCLEOTIDE SEQUENCE [LARGE SCALE GENOMIC DNA]</scope>
    <source>
        <strain evidence="1 3">DSM 20755</strain>
    </source>
</reference>
<protein>
    <recommendedName>
        <fullName evidence="5">DUF2993 family protein</fullName>
    </recommendedName>
</protein>
<organism evidence="1 3">
    <name type="scientific">Corynebacterium kutscheri</name>
    <dbReference type="NCBI Taxonomy" id="35755"/>
    <lineage>
        <taxon>Bacteria</taxon>
        <taxon>Bacillati</taxon>
        <taxon>Actinomycetota</taxon>
        <taxon>Actinomycetes</taxon>
        <taxon>Mycobacteriales</taxon>
        <taxon>Corynebacteriaceae</taxon>
        <taxon>Corynebacterium</taxon>
    </lineage>
</organism>
<reference evidence="2 4" key="2">
    <citation type="submission" date="2018-12" db="EMBL/GenBank/DDBJ databases">
        <authorList>
            <consortium name="Pathogen Informatics"/>
        </authorList>
    </citation>
    <scope>NUCLEOTIDE SEQUENCE [LARGE SCALE GENOMIC DNA]</scope>
    <source>
        <strain evidence="2 4">NCTC949</strain>
    </source>
</reference>
<evidence type="ECO:0000313" key="1">
    <source>
        <dbReference type="EMBL" id="AKE40464.1"/>
    </source>
</evidence>
<gene>
    <name evidence="2" type="ORF">NCTC949_00459</name>
    <name evidence="1" type="ORF">UL82_01160</name>
</gene>
<dbReference type="STRING" id="35755.UL82_01160"/>
<sequence>MTKTILKLFIGLLALVLIAEFYARVYISHQLSKDDMQAVSVSFGAQPLIPGLVTKKISHLKIDSPDTVHITHDDTGKVQEITGQPATTITIDGLSLTDPDNPTAEHITVASLITSDYILADVQKTLAENTSTQQAESIEELAANVINNIVQVTAITPTARTGSFDVEISSGAAVLTFRPEAVDGTLQLTATNAHLFGFELPDSVVEMISKAFQQGTNGYVQNLHIDTVIVTDTGFGLTASGNNVKLSELDY</sequence>
<dbReference type="EMBL" id="LR134377">
    <property type="protein sequence ID" value="VEH05156.1"/>
    <property type="molecule type" value="Genomic_DNA"/>
</dbReference>
<proteinExistence type="predicted"/>
<dbReference type="HOGENOM" id="CLU_058016_0_0_11"/>
<dbReference type="Proteomes" id="UP000033457">
    <property type="component" value="Chromosome"/>
</dbReference>
<dbReference type="RefSeq" id="WP_046438543.1">
    <property type="nucleotide sequence ID" value="NZ_CP011312.1"/>
</dbReference>
<evidence type="ECO:0000313" key="4">
    <source>
        <dbReference type="Proteomes" id="UP000271380"/>
    </source>
</evidence>
<dbReference type="Proteomes" id="UP000271380">
    <property type="component" value="Chromosome"/>
</dbReference>
<dbReference type="KEGG" id="cku:UL82_01160"/>
<evidence type="ECO:0000313" key="3">
    <source>
        <dbReference type="Proteomes" id="UP000033457"/>
    </source>
</evidence>
<dbReference type="AlphaFoldDB" id="A0A0F6TCM7"/>
<dbReference type="Pfam" id="PF11209">
    <property type="entry name" value="LmeA"/>
    <property type="match status" value="1"/>
</dbReference>
<dbReference type="OrthoDB" id="4424949at2"/>
<dbReference type="EMBL" id="CP011312">
    <property type="protein sequence ID" value="AKE40464.1"/>
    <property type="molecule type" value="Genomic_DNA"/>
</dbReference>
<keyword evidence="3" id="KW-1185">Reference proteome</keyword>